<protein>
    <submittedName>
        <fullName evidence="2">Acyl-CoA thioesterase II</fullName>
    </submittedName>
</protein>
<dbReference type="WBParaSite" id="RSKR_0000229200.1">
    <property type="protein sequence ID" value="RSKR_0000229200.1"/>
    <property type="gene ID" value="RSKR_0000229200"/>
</dbReference>
<dbReference type="Proteomes" id="UP000095286">
    <property type="component" value="Unplaced"/>
</dbReference>
<name>A0AC35TND9_9BILA</name>
<evidence type="ECO:0000313" key="2">
    <source>
        <dbReference type="WBParaSite" id="RSKR_0000229200.1"/>
    </source>
</evidence>
<reference evidence="2" key="1">
    <citation type="submission" date="2016-11" db="UniProtKB">
        <authorList>
            <consortium name="WormBaseParasite"/>
        </authorList>
    </citation>
    <scope>IDENTIFICATION</scope>
    <source>
        <strain evidence="2">KR3021</strain>
    </source>
</reference>
<accession>A0AC35TND9</accession>
<sequence length="324" mass="37956">MSFICEEKLNSISIDYVKQFVDEYFELIKVEENVYKSIKQRIRMDGIPCIFGGHLCAQALAAAEKTVPVDIYPHSLHSYFIKMASTNESVYYHVRVLKNNRSYMTRVVEAKQNNELVYYCTISFHVRETSSIEHQSVMPYVKQPEKLLNLVQIAQKYLKQHENGIAKLRPQVRKILHSTLFDNITHYQPFEARPVNPDIFFGFNEFCGENLYVWVKAKNILQNSSKIHRYLSAYFSDYTLLSVSDRQHVSHGYEPSMFFSLDHHIWFHEPDFKIDEWVLYENISPIAKKGRAFSEGKFWSRDGKLLISTAQESLNRTKKAVSKL</sequence>
<organism evidence="1 2">
    <name type="scientific">Rhabditophanes sp. KR3021</name>
    <dbReference type="NCBI Taxonomy" id="114890"/>
    <lineage>
        <taxon>Eukaryota</taxon>
        <taxon>Metazoa</taxon>
        <taxon>Ecdysozoa</taxon>
        <taxon>Nematoda</taxon>
        <taxon>Chromadorea</taxon>
        <taxon>Rhabditida</taxon>
        <taxon>Tylenchina</taxon>
        <taxon>Panagrolaimomorpha</taxon>
        <taxon>Strongyloidoidea</taxon>
        <taxon>Alloionematidae</taxon>
        <taxon>Rhabditophanes</taxon>
    </lineage>
</organism>
<evidence type="ECO:0000313" key="1">
    <source>
        <dbReference type="Proteomes" id="UP000095286"/>
    </source>
</evidence>
<proteinExistence type="predicted"/>